<dbReference type="AlphaFoldDB" id="A0AAP0ETU8"/>
<comment type="caution">
    <text evidence="1">The sequence shown here is derived from an EMBL/GenBank/DDBJ whole genome shotgun (WGS) entry which is preliminary data.</text>
</comment>
<gene>
    <name evidence="1" type="ORF">Syun_025225</name>
</gene>
<organism evidence="1 2">
    <name type="scientific">Stephania yunnanensis</name>
    <dbReference type="NCBI Taxonomy" id="152371"/>
    <lineage>
        <taxon>Eukaryota</taxon>
        <taxon>Viridiplantae</taxon>
        <taxon>Streptophyta</taxon>
        <taxon>Embryophyta</taxon>
        <taxon>Tracheophyta</taxon>
        <taxon>Spermatophyta</taxon>
        <taxon>Magnoliopsida</taxon>
        <taxon>Ranunculales</taxon>
        <taxon>Menispermaceae</taxon>
        <taxon>Menispermoideae</taxon>
        <taxon>Cissampelideae</taxon>
        <taxon>Stephania</taxon>
    </lineage>
</organism>
<dbReference type="EMBL" id="JBBNAF010000011">
    <property type="protein sequence ID" value="KAK9098180.1"/>
    <property type="molecule type" value="Genomic_DNA"/>
</dbReference>
<keyword evidence="2" id="KW-1185">Reference proteome</keyword>
<evidence type="ECO:0000313" key="2">
    <source>
        <dbReference type="Proteomes" id="UP001420932"/>
    </source>
</evidence>
<sequence>MSRCQTDPLDALGRDIHPYRQSWGWLQCHSSPLLFTSRASNGGSPSLGIVATTVTPMPSSGIGDGLNMHWAWMNPQGARRPREGCRGHPPSAVMGVAPVPLSPLLFTSGASNRCPPWDSGGGSDSAALLQHPPVMLPFTSGYIAITLFLDGVFSSFVET</sequence>
<dbReference type="Proteomes" id="UP001420932">
    <property type="component" value="Unassembled WGS sequence"/>
</dbReference>
<reference evidence="1 2" key="1">
    <citation type="submission" date="2024-01" db="EMBL/GenBank/DDBJ databases">
        <title>Genome assemblies of Stephania.</title>
        <authorList>
            <person name="Yang L."/>
        </authorList>
    </citation>
    <scope>NUCLEOTIDE SEQUENCE [LARGE SCALE GENOMIC DNA]</scope>
    <source>
        <strain evidence="1">YNDBR</strain>
        <tissue evidence="1">Leaf</tissue>
    </source>
</reference>
<protein>
    <submittedName>
        <fullName evidence="1">Uncharacterized protein</fullName>
    </submittedName>
</protein>
<evidence type="ECO:0000313" key="1">
    <source>
        <dbReference type="EMBL" id="KAK9098180.1"/>
    </source>
</evidence>
<proteinExistence type="predicted"/>
<accession>A0AAP0ETU8</accession>
<name>A0AAP0ETU8_9MAGN</name>